<name>A0A4P8IH15_9FIRM</name>
<dbReference type="OrthoDB" id="9801721at2"/>
<keyword evidence="6" id="KW-1185">Reference proteome</keyword>
<dbReference type="PROSITE" id="PS00041">
    <property type="entry name" value="HTH_ARAC_FAMILY_1"/>
    <property type="match status" value="1"/>
</dbReference>
<dbReference type="InterPro" id="IPR014710">
    <property type="entry name" value="RmlC-like_jellyroll"/>
</dbReference>
<gene>
    <name evidence="5" type="ORF">AR1Y2_1690</name>
</gene>
<dbReference type="PROSITE" id="PS01124">
    <property type="entry name" value="HTH_ARAC_FAMILY_2"/>
    <property type="match status" value="1"/>
</dbReference>
<dbReference type="Proteomes" id="UP000298653">
    <property type="component" value="Chromosome"/>
</dbReference>
<dbReference type="Pfam" id="PF02311">
    <property type="entry name" value="AraC_binding"/>
    <property type="match status" value="1"/>
</dbReference>
<dbReference type="SMART" id="SM00342">
    <property type="entry name" value="HTH_ARAC"/>
    <property type="match status" value="1"/>
</dbReference>
<protein>
    <submittedName>
        <fullName evidence="5">Two-component response regulator yesN</fullName>
    </submittedName>
</protein>
<dbReference type="PANTHER" id="PTHR43280">
    <property type="entry name" value="ARAC-FAMILY TRANSCRIPTIONAL REGULATOR"/>
    <property type="match status" value="1"/>
</dbReference>
<dbReference type="GO" id="GO:0043565">
    <property type="term" value="F:sequence-specific DNA binding"/>
    <property type="evidence" value="ECO:0007669"/>
    <property type="project" value="InterPro"/>
</dbReference>
<feature type="domain" description="HTH araC/xylS-type" evidence="4">
    <location>
        <begin position="183"/>
        <end position="281"/>
    </location>
</feature>
<dbReference type="Gene3D" id="1.10.10.60">
    <property type="entry name" value="Homeodomain-like"/>
    <property type="match status" value="2"/>
</dbReference>
<keyword evidence="2" id="KW-0238">DNA-binding</keyword>
<keyword evidence="1" id="KW-0805">Transcription regulation</keyword>
<dbReference type="AlphaFoldDB" id="A0A4P8IH15"/>
<evidence type="ECO:0000256" key="2">
    <source>
        <dbReference type="ARBA" id="ARBA00023125"/>
    </source>
</evidence>
<reference evidence="5 6" key="1">
    <citation type="submission" date="2019-05" db="EMBL/GenBank/DDBJ databases">
        <title>Complete genome sequencing of Anaerostipes rhamnosivorans.</title>
        <authorList>
            <person name="Bui T.P.N."/>
            <person name="de Vos W.M."/>
        </authorList>
    </citation>
    <scope>NUCLEOTIDE SEQUENCE [LARGE SCALE GENOMIC DNA]</scope>
    <source>
        <strain evidence="5 6">1y2</strain>
    </source>
</reference>
<dbReference type="RefSeq" id="WP_137328563.1">
    <property type="nucleotide sequence ID" value="NZ_CP040058.1"/>
</dbReference>
<dbReference type="EMBL" id="CP040058">
    <property type="protein sequence ID" value="QCP35144.1"/>
    <property type="molecule type" value="Genomic_DNA"/>
</dbReference>
<evidence type="ECO:0000313" key="6">
    <source>
        <dbReference type="Proteomes" id="UP000298653"/>
    </source>
</evidence>
<dbReference type="SUPFAM" id="SSF51215">
    <property type="entry name" value="Regulatory protein AraC"/>
    <property type="match status" value="1"/>
</dbReference>
<dbReference type="InterPro" id="IPR018060">
    <property type="entry name" value="HTH_AraC"/>
</dbReference>
<keyword evidence="3" id="KW-0804">Transcription</keyword>
<proteinExistence type="predicted"/>
<accession>A0A4P8IH15</accession>
<dbReference type="Pfam" id="PF12833">
    <property type="entry name" value="HTH_18"/>
    <property type="match status" value="1"/>
</dbReference>
<dbReference type="InterPro" id="IPR037923">
    <property type="entry name" value="HTH-like"/>
</dbReference>
<dbReference type="InterPro" id="IPR018062">
    <property type="entry name" value="HTH_AraC-typ_CS"/>
</dbReference>
<evidence type="ECO:0000259" key="4">
    <source>
        <dbReference type="PROSITE" id="PS01124"/>
    </source>
</evidence>
<dbReference type="InterPro" id="IPR009057">
    <property type="entry name" value="Homeodomain-like_sf"/>
</dbReference>
<evidence type="ECO:0000256" key="1">
    <source>
        <dbReference type="ARBA" id="ARBA00023015"/>
    </source>
</evidence>
<organism evidence="5 6">
    <name type="scientific">Anaerostipes rhamnosivorans</name>
    <dbReference type="NCBI Taxonomy" id="1229621"/>
    <lineage>
        <taxon>Bacteria</taxon>
        <taxon>Bacillati</taxon>
        <taxon>Bacillota</taxon>
        <taxon>Clostridia</taxon>
        <taxon>Lachnospirales</taxon>
        <taxon>Lachnospiraceae</taxon>
        <taxon>Anaerostipes</taxon>
    </lineage>
</organism>
<dbReference type="KEGG" id="arf:AR1Y2_1690"/>
<dbReference type="SUPFAM" id="SSF46689">
    <property type="entry name" value="Homeodomain-like"/>
    <property type="match status" value="2"/>
</dbReference>
<dbReference type="Gene3D" id="2.60.120.10">
    <property type="entry name" value="Jelly Rolls"/>
    <property type="match status" value="1"/>
</dbReference>
<dbReference type="GO" id="GO:0003700">
    <property type="term" value="F:DNA-binding transcription factor activity"/>
    <property type="evidence" value="ECO:0007669"/>
    <property type="project" value="InterPro"/>
</dbReference>
<evidence type="ECO:0000256" key="3">
    <source>
        <dbReference type="ARBA" id="ARBA00023163"/>
    </source>
</evidence>
<sequence>MICREPGVLPESEYFFFAPSDTFTDYYYYIINCGHFYCRQGYRIQRQGNHSPLMLYVTDGTFYLEYEGSCYTAAKNDIILIDGENPHVYYSGDSCEFIYMHYCGSNAVSVTRHLISQNKGPLFNLDNHRQIYDLANSLVTKLRFEQEVTDAELSSVIYSCLCQIQSFRHSVPGTGMESSPAVSDAIRFIRDNPCKNLTLRDISGHVNLSPYYFSHLFKAETGYSPIEYAALCKINLAKTMLKTTSQTIESISEYLGYSSSASFINAFSRREGISPLKFRNGLQEL</sequence>
<evidence type="ECO:0000313" key="5">
    <source>
        <dbReference type="EMBL" id="QCP35144.1"/>
    </source>
</evidence>
<dbReference type="InterPro" id="IPR003313">
    <property type="entry name" value="AraC-bd"/>
</dbReference>
<dbReference type="PANTHER" id="PTHR43280:SF2">
    <property type="entry name" value="HTH-TYPE TRANSCRIPTIONAL REGULATOR EXSA"/>
    <property type="match status" value="1"/>
</dbReference>